<sequence>MEAIVVTAPSIISNSSDISGSSQTLSLDKKRMESQRMPSSSLLALLYPLPHILLTIYLVPLLPYPSLTLALSAYAALSLFASMLGLFGLRLRSPTFLFIFSHHLMLDVFLSLVPQLTLLAVFHDFAAGGDVCPTVYDGMKSYGKFRVPSSEVPFAGLGKLIGLGETNWCQLGLQATQAVAATLIVFGGVAQWRAALGVRRLAIWYEMTEKVAAEEEEAECGEKEGLLSNVEEK</sequence>
<gene>
    <name evidence="2" type="ORF">BDZ85DRAFT_32398</name>
</gene>
<dbReference type="Proteomes" id="UP000799538">
    <property type="component" value="Unassembled WGS sequence"/>
</dbReference>
<accession>A0A6A6G356</accession>
<feature type="transmembrane region" description="Helical" evidence="1">
    <location>
        <begin position="39"/>
        <end position="59"/>
    </location>
</feature>
<proteinExistence type="predicted"/>
<keyword evidence="1" id="KW-0812">Transmembrane</keyword>
<keyword evidence="1" id="KW-0472">Membrane</keyword>
<evidence type="ECO:0000313" key="2">
    <source>
        <dbReference type="EMBL" id="KAF2220152.1"/>
    </source>
</evidence>
<feature type="transmembrane region" description="Helical" evidence="1">
    <location>
        <begin position="96"/>
        <end position="122"/>
    </location>
</feature>
<name>A0A6A6G356_9PEZI</name>
<reference evidence="3" key="1">
    <citation type="journal article" date="2020" name="Stud. Mycol.">
        <title>101 Dothideomycetes genomes: A test case for predicting lifestyles and emergence of pathogens.</title>
        <authorList>
            <person name="Haridas S."/>
            <person name="Albert R."/>
            <person name="Binder M."/>
            <person name="Bloem J."/>
            <person name="LaButti K."/>
            <person name="Salamov A."/>
            <person name="Andreopoulos B."/>
            <person name="Baker S."/>
            <person name="Barry K."/>
            <person name="Bills G."/>
            <person name="Bluhm B."/>
            <person name="Cannon C."/>
            <person name="Castanera R."/>
            <person name="Culley D."/>
            <person name="Daum C."/>
            <person name="Ezra D."/>
            <person name="Gonzalez J."/>
            <person name="Henrissat B."/>
            <person name="Kuo A."/>
            <person name="Liang C."/>
            <person name="Lipzen A."/>
            <person name="Lutzoni F."/>
            <person name="Magnuson J."/>
            <person name="Mondo S."/>
            <person name="Nolan M."/>
            <person name="Ohm R."/>
            <person name="Pangilinan J."/>
            <person name="Park H.-J."/>
            <person name="Ramirez L."/>
            <person name="Alfaro M."/>
            <person name="Sun H."/>
            <person name="Tritt A."/>
            <person name="Yoshinaga Y."/>
            <person name="Zwiers L.-H."/>
            <person name="Turgeon B."/>
            <person name="Goodwin S."/>
            <person name="Spatafora J."/>
            <person name="Crous P."/>
            <person name="Grigoriev I."/>
        </authorList>
    </citation>
    <scope>NUCLEOTIDE SEQUENCE [LARGE SCALE GENOMIC DNA]</scope>
    <source>
        <strain evidence="3">CECT 20119</strain>
    </source>
</reference>
<protein>
    <submittedName>
        <fullName evidence="2">Uncharacterized protein</fullName>
    </submittedName>
</protein>
<keyword evidence="1" id="KW-1133">Transmembrane helix</keyword>
<evidence type="ECO:0000313" key="3">
    <source>
        <dbReference type="Proteomes" id="UP000799538"/>
    </source>
</evidence>
<evidence type="ECO:0000256" key="1">
    <source>
        <dbReference type="SAM" id="Phobius"/>
    </source>
</evidence>
<keyword evidence="3" id="KW-1185">Reference proteome</keyword>
<feature type="transmembrane region" description="Helical" evidence="1">
    <location>
        <begin position="71"/>
        <end position="89"/>
    </location>
</feature>
<dbReference type="EMBL" id="ML992513">
    <property type="protein sequence ID" value="KAF2220152.1"/>
    <property type="molecule type" value="Genomic_DNA"/>
</dbReference>
<dbReference type="AlphaFoldDB" id="A0A6A6G356"/>
<organism evidence="2 3">
    <name type="scientific">Elsinoe ampelina</name>
    <dbReference type="NCBI Taxonomy" id="302913"/>
    <lineage>
        <taxon>Eukaryota</taxon>
        <taxon>Fungi</taxon>
        <taxon>Dikarya</taxon>
        <taxon>Ascomycota</taxon>
        <taxon>Pezizomycotina</taxon>
        <taxon>Dothideomycetes</taxon>
        <taxon>Dothideomycetidae</taxon>
        <taxon>Myriangiales</taxon>
        <taxon>Elsinoaceae</taxon>
        <taxon>Elsinoe</taxon>
    </lineage>
</organism>
<dbReference type="OrthoDB" id="3943467at2759"/>